<reference evidence="1" key="1">
    <citation type="submission" date="2014-09" db="EMBL/GenBank/DDBJ databases">
        <authorList>
            <person name="Magalhaes I.L.F."/>
            <person name="Oliveira U."/>
            <person name="Santos F.R."/>
            <person name="Vidigal T.H.D.A."/>
            <person name="Brescovit A.D."/>
            <person name="Santos A.J."/>
        </authorList>
    </citation>
    <scope>NUCLEOTIDE SEQUENCE</scope>
    <source>
        <tissue evidence="1">Shoot tissue taken approximately 20 cm above the soil surface</tissue>
    </source>
</reference>
<protein>
    <submittedName>
        <fullName evidence="1">Uncharacterized protein</fullName>
    </submittedName>
</protein>
<name>A0A0A8ZZY0_ARUDO</name>
<accession>A0A0A8ZZY0</accession>
<dbReference type="AlphaFoldDB" id="A0A0A8ZZY0"/>
<reference evidence="1" key="2">
    <citation type="journal article" date="2015" name="Data Brief">
        <title>Shoot transcriptome of the giant reed, Arundo donax.</title>
        <authorList>
            <person name="Barrero R.A."/>
            <person name="Guerrero F.D."/>
            <person name="Moolhuijzen P."/>
            <person name="Goolsby J.A."/>
            <person name="Tidwell J."/>
            <person name="Bellgard S.E."/>
            <person name="Bellgard M.I."/>
        </authorList>
    </citation>
    <scope>NUCLEOTIDE SEQUENCE</scope>
    <source>
        <tissue evidence="1">Shoot tissue taken approximately 20 cm above the soil surface</tissue>
    </source>
</reference>
<dbReference type="EMBL" id="GBRH01255585">
    <property type="protein sequence ID" value="JAD42310.1"/>
    <property type="molecule type" value="Transcribed_RNA"/>
</dbReference>
<evidence type="ECO:0000313" key="1">
    <source>
        <dbReference type="EMBL" id="JAD42310.1"/>
    </source>
</evidence>
<proteinExistence type="predicted"/>
<sequence>MPRAVTRRSSYLFLRNAQESRLLSPWHFCFKVERFLWNKTG</sequence>
<organism evidence="1">
    <name type="scientific">Arundo donax</name>
    <name type="common">Giant reed</name>
    <name type="synonym">Donax arundinaceus</name>
    <dbReference type="NCBI Taxonomy" id="35708"/>
    <lineage>
        <taxon>Eukaryota</taxon>
        <taxon>Viridiplantae</taxon>
        <taxon>Streptophyta</taxon>
        <taxon>Embryophyta</taxon>
        <taxon>Tracheophyta</taxon>
        <taxon>Spermatophyta</taxon>
        <taxon>Magnoliopsida</taxon>
        <taxon>Liliopsida</taxon>
        <taxon>Poales</taxon>
        <taxon>Poaceae</taxon>
        <taxon>PACMAD clade</taxon>
        <taxon>Arundinoideae</taxon>
        <taxon>Arundineae</taxon>
        <taxon>Arundo</taxon>
    </lineage>
</organism>